<evidence type="ECO:0000313" key="1">
    <source>
        <dbReference type="EMBL" id="KAJ8672548.1"/>
    </source>
</evidence>
<reference evidence="1" key="1">
    <citation type="submission" date="2023-04" db="EMBL/GenBank/DDBJ databases">
        <title>A chromosome-level genome assembly of the parasitoid wasp Eretmocerus hayati.</title>
        <authorList>
            <person name="Zhong Y."/>
            <person name="Liu S."/>
            <person name="Liu Y."/>
        </authorList>
    </citation>
    <scope>NUCLEOTIDE SEQUENCE</scope>
    <source>
        <strain evidence="1">ZJU_SS_LIU_2023</strain>
    </source>
</reference>
<comment type="caution">
    <text evidence="1">The sequence shown here is derived from an EMBL/GenBank/DDBJ whole genome shotgun (WGS) entry which is preliminary data.</text>
</comment>
<dbReference type="Proteomes" id="UP001239111">
    <property type="component" value="Chromosome 3"/>
</dbReference>
<evidence type="ECO:0000313" key="2">
    <source>
        <dbReference type="Proteomes" id="UP001239111"/>
    </source>
</evidence>
<proteinExistence type="predicted"/>
<gene>
    <name evidence="1" type="ORF">QAD02_003807</name>
</gene>
<protein>
    <submittedName>
        <fullName evidence="1">Uncharacterized protein</fullName>
    </submittedName>
</protein>
<name>A0ACC2NMX0_9HYME</name>
<sequence>MMKQQEEHRRSRKVARWVKECLPHLVETHPLEEETARTGSQPFESPHGHVPRLEVVMLPHDPEFNVSPHPRQRGTPVEATLATREPDDTVRRPAASSSSSAYSSADESFQGEETPQPPRHDHRVTKGEEKEENLRAPIGPSSPPRLFRRTRAERAARNAAWAWTVPERSSARNDIVCEEQSACAPKSNSLRSVSSAPIFQVPCFFSNNSQPNAMAFIDRVALFLRAENYFDQEATDTEDMLINFVRENRARRRNRARVARHRARRADAPPRRARRQARQGRERAQEYEELVQQAVGPEGAAAVMRAAAPPRRRAPHRRQHAEEAREAPQPIEPEAREDIDEAIMPLHQDDVVEPAQNGAAQDDARKEAERRIDPVGHQEAQPDEAVAEQPPRDQYELPQFAQEARPLPWGPEGAFVRALEQDLPQELDDQNEHEMAVEHRWDLMQLLDEMPDMADAQAAVFQPYAAAMSPARPDDDAIIAAFGFDDQNALQPGEEFRAELLQPAEGQRPGLRMRIRRVSSPEQPRADAAVPEEDDTDAPER</sequence>
<dbReference type="EMBL" id="CM056743">
    <property type="protein sequence ID" value="KAJ8672548.1"/>
    <property type="molecule type" value="Genomic_DNA"/>
</dbReference>
<keyword evidence="2" id="KW-1185">Reference proteome</keyword>
<organism evidence="1 2">
    <name type="scientific">Eretmocerus hayati</name>
    <dbReference type="NCBI Taxonomy" id="131215"/>
    <lineage>
        <taxon>Eukaryota</taxon>
        <taxon>Metazoa</taxon>
        <taxon>Ecdysozoa</taxon>
        <taxon>Arthropoda</taxon>
        <taxon>Hexapoda</taxon>
        <taxon>Insecta</taxon>
        <taxon>Pterygota</taxon>
        <taxon>Neoptera</taxon>
        <taxon>Endopterygota</taxon>
        <taxon>Hymenoptera</taxon>
        <taxon>Apocrita</taxon>
        <taxon>Proctotrupomorpha</taxon>
        <taxon>Chalcidoidea</taxon>
        <taxon>Aphelinidae</taxon>
        <taxon>Aphelininae</taxon>
        <taxon>Eretmocerus</taxon>
    </lineage>
</organism>
<accession>A0ACC2NMX0</accession>